<evidence type="ECO:0000313" key="2">
    <source>
        <dbReference type="Proteomes" id="UP000190696"/>
    </source>
</evidence>
<dbReference type="RefSeq" id="WP_078177403.1">
    <property type="nucleotide sequence ID" value="NZ_MUAI01000076.1"/>
</dbReference>
<sequence length="175" mass="21013">MAIDIRRVFPKFYRVIPVEVQEDNGESKEYSCLADERGTVYSKEDVKALFEEIKEFYMREDMPNIDDYNKHMQLLDYMRCVSISLEEDETGKHLIPKARYTYKKFNSDKRNWSFKCNWCGEKVSSKTDEGYYSAYDRNFKVDNFDRGCSEDCAKLIWKDNFKHWAHEHGYSKFFA</sequence>
<dbReference type="Proteomes" id="UP000190696">
    <property type="component" value="Unassembled WGS sequence"/>
</dbReference>
<protein>
    <submittedName>
        <fullName evidence="1">Uncharacterized protein</fullName>
    </submittedName>
</protein>
<accession>A0A1S9SZN4</accession>
<organism evidence="1 2">
    <name type="scientific">Bacillus mycoides</name>
    <dbReference type="NCBI Taxonomy" id="1405"/>
    <lineage>
        <taxon>Bacteria</taxon>
        <taxon>Bacillati</taxon>
        <taxon>Bacillota</taxon>
        <taxon>Bacilli</taxon>
        <taxon>Bacillales</taxon>
        <taxon>Bacillaceae</taxon>
        <taxon>Bacillus</taxon>
        <taxon>Bacillus cereus group</taxon>
    </lineage>
</organism>
<gene>
    <name evidence="1" type="ORF">BW900_29965</name>
</gene>
<dbReference type="AlphaFoldDB" id="A0A1S9SZN4"/>
<reference evidence="1 2" key="1">
    <citation type="submission" date="2017-01" db="EMBL/GenBank/DDBJ databases">
        <title>Bacillus cereus isolates.</title>
        <authorList>
            <person name="Beno S.M."/>
        </authorList>
    </citation>
    <scope>NUCLEOTIDE SEQUENCE [LARGE SCALE GENOMIC DNA]</scope>
    <source>
        <strain evidence="1 2">FSL W7-1108</strain>
    </source>
</reference>
<dbReference type="EMBL" id="MUAI01000076">
    <property type="protein sequence ID" value="OOR02889.1"/>
    <property type="molecule type" value="Genomic_DNA"/>
</dbReference>
<evidence type="ECO:0000313" key="1">
    <source>
        <dbReference type="EMBL" id="OOR02889.1"/>
    </source>
</evidence>
<comment type="caution">
    <text evidence="1">The sequence shown here is derived from an EMBL/GenBank/DDBJ whole genome shotgun (WGS) entry which is preliminary data.</text>
</comment>
<proteinExistence type="predicted"/>
<name>A0A1S9SZN4_BACMY</name>